<sequence>MEKKRSRSATSAVEGIIGGKMCLQSATLVRKGHYDGKEALSEHYIGDGRKYWWKEVSPERYIIRGRTSLGATFASFPFMCGNCYLTWGYFRLFPTYVR</sequence>
<gene>
    <name evidence="2" type="ORF">DL346_20805</name>
</gene>
<keyword evidence="1" id="KW-0472">Membrane</keyword>
<dbReference type="EMBL" id="QLUW01000004">
    <property type="protein sequence ID" value="RAP74508.1"/>
    <property type="molecule type" value="Genomic_DNA"/>
</dbReference>
<feature type="transmembrane region" description="Helical" evidence="1">
    <location>
        <begin position="69"/>
        <end position="90"/>
    </location>
</feature>
<accession>A0A328TVH1</accession>
<proteinExistence type="predicted"/>
<keyword evidence="1" id="KW-0812">Transmembrane</keyword>
<evidence type="ECO:0000313" key="3">
    <source>
        <dbReference type="Proteomes" id="UP000249260"/>
    </source>
</evidence>
<keyword evidence="3" id="KW-1185">Reference proteome</keyword>
<dbReference type="AlphaFoldDB" id="A0A328TVH1"/>
<protein>
    <submittedName>
        <fullName evidence="2">Uncharacterized protein</fullName>
    </submittedName>
</protein>
<reference evidence="2 3" key="1">
    <citation type="submission" date="2018-06" db="EMBL/GenBank/DDBJ databases">
        <title>Paenibacillus montanisoli sp. nov., isolated from mountain area soil.</title>
        <authorList>
            <person name="Wu M."/>
        </authorList>
    </citation>
    <scope>NUCLEOTIDE SEQUENCE [LARGE SCALE GENOMIC DNA]</scope>
    <source>
        <strain evidence="2 3">RA17</strain>
    </source>
</reference>
<evidence type="ECO:0000313" key="2">
    <source>
        <dbReference type="EMBL" id="RAP74508.1"/>
    </source>
</evidence>
<keyword evidence="1" id="KW-1133">Transmembrane helix</keyword>
<name>A0A328TVH1_9BACL</name>
<comment type="caution">
    <text evidence="2">The sequence shown here is derived from an EMBL/GenBank/DDBJ whole genome shotgun (WGS) entry which is preliminary data.</text>
</comment>
<dbReference type="Proteomes" id="UP000249260">
    <property type="component" value="Unassembled WGS sequence"/>
</dbReference>
<evidence type="ECO:0000256" key="1">
    <source>
        <dbReference type="SAM" id="Phobius"/>
    </source>
</evidence>
<organism evidence="2 3">
    <name type="scientific">Paenibacillus montanisoli</name>
    <dbReference type="NCBI Taxonomy" id="2081970"/>
    <lineage>
        <taxon>Bacteria</taxon>
        <taxon>Bacillati</taxon>
        <taxon>Bacillota</taxon>
        <taxon>Bacilli</taxon>
        <taxon>Bacillales</taxon>
        <taxon>Paenibacillaceae</taxon>
        <taxon>Paenibacillus</taxon>
    </lineage>
</organism>